<feature type="compositionally biased region" description="Basic and acidic residues" evidence="1">
    <location>
        <begin position="824"/>
        <end position="842"/>
    </location>
</feature>
<feature type="compositionally biased region" description="Polar residues" evidence="1">
    <location>
        <begin position="156"/>
        <end position="166"/>
    </location>
</feature>
<comment type="caution">
    <text evidence="2">The sequence shown here is derived from an EMBL/GenBank/DDBJ whole genome shotgun (WGS) entry which is preliminary data.</text>
</comment>
<gene>
    <name evidence="2" type="ORF">MSPICULIGERA_LOCUS24424</name>
</gene>
<organism evidence="2 3">
    <name type="scientific">Mesorhabditis spiculigera</name>
    <dbReference type="NCBI Taxonomy" id="96644"/>
    <lineage>
        <taxon>Eukaryota</taxon>
        <taxon>Metazoa</taxon>
        <taxon>Ecdysozoa</taxon>
        <taxon>Nematoda</taxon>
        <taxon>Chromadorea</taxon>
        <taxon>Rhabditida</taxon>
        <taxon>Rhabditina</taxon>
        <taxon>Rhabditomorpha</taxon>
        <taxon>Rhabditoidea</taxon>
        <taxon>Rhabditidae</taxon>
        <taxon>Mesorhabditinae</taxon>
        <taxon>Mesorhabditis</taxon>
    </lineage>
</organism>
<feature type="compositionally biased region" description="Low complexity" evidence="1">
    <location>
        <begin position="330"/>
        <end position="342"/>
    </location>
</feature>
<accession>A0AA36DEV3</accession>
<feature type="region of interest" description="Disordered" evidence="1">
    <location>
        <begin position="1"/>
        <end position="234"/>
    </location>
</feature>
<feature type="compositionally biased region" description="Basic and acidic residues" evidence="1">
    <location>
        <begin position="48"/>
        <end position="62"/>
    </location>
</feature>
<feature type="region of interest" description="Disordered" evidence="1">
    <location>
        <begin position="287"/>
        <end position="370"/>
    </location>
</feature>
<protein>
    <submittedName>
        <fullName evidence="2">Uncharacterized protein</fullName>
    </submittedName>
</protein>
<feature type="compositionally biased region" description="Basic and acidic residues" evidence="1">
    <location>
        <begin position="77"/>
        <end position="138"/>
    </location>
</feature>
<dbReference type="Proteomes" id="UP001177023">
    <property type="component" value="Unassembled WGS sequence"/>
</dbReference>
<sequence>MAEMGTQPEVSMLYHELENEPEEEQDTRSVISSVSDWSVYDEPDSEDEAIRREEMKILREAPDMSDIDPLGAEYEEQERQRVWAEKVRLHEERQKKLETRKKERDERRRKKREEQEESKRRKMEEKERRKKEKEEMRKQIRFMKHSADQTDPADLSITSAQTQEVQKVSKKSQTKLTSLESTELQALKSKKQSRPSSHLSAMGPSFSAVSASLPSFPTSPQPPPEPKVSMSEDENGLPVAEVSVTLELVKVPVDEYGYEIFSSDDYDKEMGDDSVFFSSDEDVGEMEAYSVSQMTQTDFEQKDAGPPTLPRQVRLSSAEAPQVVEPTVVEASSSEQTATSEPESAKESEAEVSDSWKERLSRRASSTEKRSIEITAPEILEELLGDEVHFMIESGMQTERSGFMRRESQTYVELQDSADQTIPEYANTGAQSVVTTIQQDQAGYLIIFNWHLRSGGSMWHYSNSLIVTETTTETPQDDLRFMVSSSTQVEVDHRDVEAQITPQQTTVSTECSVELKETATTCRPEVESVEVSCVPTLSTTAMATVTPLLADNGVQAAATRTDRQTQETVVGPDHLPETSETQTDEQLELNTVQLWSDFDVVAVGEEDNSEHETVDEHVEVWQETPLGPQLWSDFDVVAAKNSGQPQSTEQQQQMVTVPLQETGEISENKEKPKKLIRRKKKPKIEDVSAQTEEPPKIDQGIGTENQQWIKIYMDELEAVRKGQRRDVGLQTGVLSRVEHLLGRKVTITSEEDDPAAASTSKKTPHAALESFGEGMTKASSDEALQMTRAAEPRPFGKKRSTSYKKLKSLAAEKKVAEKQQTVQDLREPKMGDGGDAVQHIDDTTAWEKVAGRGKGPTISEAESHGGFSAAGQ</sequence>
<feature type="region of interest" description="Disordered" evidence="1">
    <location>
        <begin position="745"/>
        <end position="765"/>
    </location>
</feature>
<dbReference type="AlphaFoldDB" id="A0AA36DEV3"/>
<reference evidence="2" key="1">
    <citation type="submission" date="2023-06" db="EMBL/GenBank/DDBJ databases">
        <authorList>
            <person name="Delattre M."/>
        </authorList>
    </citation>
    <scope>NUCLEOTIDE SEQUENCE</scope>
    <source>
        <strain evidence="2">AF72</strain>
    </source>
</reference>
<dbReference type="EMBL" id="CATQJA010002708">
    <property type="protein sequence ID" value="CAJ0586419.1"/>
    <property type="molecule type" value="Genomic_DNA"/>
</dbReference>
<proteinExistence type="predicted"/>
<name>A0AA36DEV3_9BILA</name>
<feature type="region of interest" description="Disordered" evidence="1">
    <location>
        <begin position="811"/>
        <end position="872"/>
    </location>
</feature>
<feature type="compositionally biased region" description="Polar residues" evidence="1">
    <location>
        <begin position="174"/>
        <end position="184"/>
    </location>
</feature>
<feature type="region of interest" description="Disordered" evidence="1">
    <location>
        <begin position="662"/>
        <end position="701"/>
    </location>
</feature>
<feature type="compositionally biased region" description="Pro residues" evidence="1">
    <location>
        <begin position="217"/>
        <end position="226"/>
    </location>
</feature>
<feature type="compositionally biased region" description="Basic residues" evidence="1">
    <location>
        <begin position="671"/>
        <end position="682"/>
    </location>
</feature>
<evidence type="ECO:0000313" key="2">
    <source>
        <dbReference type="EMBL" id="CAJ0586419.1"/>
    </source>
</evidence>
<feature type="compositionally biased region" description="Basic and acidic residues" evidence="1">
    <location>
        <begin position="343"/>
        <end position="370"/>
    </location>
</feature>
<keyword evidence="3" id="KW-1185">Reference proteome</keyword>
<feature type="non-terminal residue" evidence="2">
    <location>
        <position position="1"/>
    </location>
</feature>
<feature type="region of interest" description="Disordered" evidence="1">
    <location>
        <begin position="558"/>
        <end position="583"/>
    </location>
</feature>
<evidence type="ECO:0000313" key="3">
    <source>
        <dbReference type="Proteomes" id="UP001177023"/>
    </source>
</evidence>
<evidence type="ECO:0000256" key="1">
    <source>
        <dbReference type="SAM" id="MobiDB-lite"/>
    </source>
</evidence>